<evidence type="ECO:0000313" key="3">
    <source>
        <dbReference type="Proteomes" id="UP000192578"/>
    </source>
</evidence>
<reference evidence="3" key="1">
    <citation type="submission" date="2017-01" db="EMBL/GenBank/DDBJ databases">
        <title>Comparative genomics of anhydrobiosis in the tardigrade Hypsibius dujardini.</title>
        <authorList>
            <person name="Yoshida Y."/>
            <person name="Koutsovoulos G."/>
            <person name="Laetsch D."/>
            <person name="Stevens L."/>
            <person name="Kumar S."/>
            <person name="Horikawa D."/>
            <person name="Ishino K."/>
            <person name="Komine S."/>
            <person name="Tomita M."/>
            <person name="Blaxter M."/>
            <person name="Arakawa K."/>
        </authorList>
    </citation>
    <scope>NUCLEOTIDE SEQUENCE [LARGE SCALE GENOMIC DNA]</scope>
    <source>
        <strain evidence="3">Z151</strain>
    </source>
</reference>
<proteinExistence type="predicted"/>
<dbReference type="AlphaFoldDB" id="A0A1W0WFF4"/>
<evidence type="ECO:0000313" key="2">
    <source>
        <dbReference type="EMBL" id="OQV13928.1"/>
    </source>
</evidence>
<dbReference type="EMBL" id="MTYJ01000113">
    <property type="protein sequence ID" value="OQV13928.1"/>
    <property type="molecule type" value="Genomic_DNA"/>
</dbReference>
<keyword evidence="3" id="KW-1185">Reference proteome</keyword>
<accession>A0A1W0WFF4</accession>
<organism evidence="2 3">
    <name type="scientific">Hypsibius exemplaris</name>
    <name type="common">Freshwater tardigrade</name>
    <dbReference type="NCBI Taxonomy" id="2072580"/>
    <lineage>
        <taxon>Eukaryota</taxon>
        <taxon>Metazoa</taxon>
        <taxon>Ecdysozoa</taxon>
        <taxon>Tardigrada</taxon>
        <taxon>Eutardigrada</taxon>
        <taxon>Parachela</taxon>
        <taxon>Hypsibioidea</taxon>
        <taxon>Hypsibiidae</taxon>
        <taxon>Hypsibius</taxon>
    </lineage>
</organism>
<protein>
    <submittedName>
        <fullName evidence="2">Uncharacterized protein</fullName>
    </submittedName>
</protein>
<evidence type="ECO:0000256" key="1">
    <source>
        <dbReference type="SAM" id="MobiDB-lite"/>
    </source>
</evidence>
<comment type="caution">
    <text evidence="2">The sequence shown here is derived from an EMBL/GenBank/DDBJ whole genome shotgun (WGS) entry which is preliminary data.</text>
</comment>
<dbReference type="Proteomes" id="UP000192578">
    <property type="component" value="Unassembled WGS sequence"/>
</dbReference>
<sequence length="208" mass="23260">MELWNYAGIPEFVRATCIHCRKIISVHNQYITSKLFKFLIENGIWDVTHRHRAACVKNRLAGFPDINLSQICPYQPEPGSLYCSLHGFLAGADGKSFTPEQLAFLNRDLKADNLPGLPGATDLASFFGAMVEPSTQLLSFQETLPYKCTKNIGTRPPKPKKVKPNPEAAGPTKCPKSRGILLNDYADISILRCQYTYRNRRLKSSLAS</sequence>
<name>A0A1W0WFF4_HYPEX</name>
<feature type="region of interest" description="Disordered" evidence="1">
    <location>
        <begin position="151"/>
        <end position="173"/>
    </location>
</feature>
<gene>
    <name evidence="2" type="ORF">BV898_11810</name>
</gene>
<dbReference type="OrthoDB" id="10011386at2759"/>